<keyword evidence="5 10" id="KW-0653">Protein transport</keyword>
<dbReference type="GO" id="GO:0016192">
    <property type="term" value="P:vesicle-mediated transport"/>
    <property type="evidence" value="ECO:0007669"/>
    <property type="project" value="InterPro"/>
</dbReference>
<dbReference type="InterPro" id="IPR017107">
    <property type="entry name" value="AP1_complex_gsu"/>
</dbReference>
<dbReference type="AlphaFoldDB" id="A0A8C9XUL1"/>
<dbReference type="SUPFAM" id="SSF48371">
    <property type="entry name" value="ARM repeat"/>
    <property type="match status" value="1"/>
</dbReference>
<accession>A0A8C9XUL1</accession>
<evidence type="ECO:0000313" key="12">
    <source>
        <dbReference type="Ensembl" id="ENSSLUP00000016205.1"/>
    </source>
</evidence>
<dbReference type="SMART" id="SM00809">
    <property type="entry name" value="Alpha_adaptinC2"/>
    <property type="match status" value="1"/>
</dbReference>
<dbReference type="InterPro" id="IPR011989">
    <property type="entry name" value="ARM-like"/>
</dbReference>
<dbReference type="InterPro" id="IPR016024">
    <property type="entry name" value="ARM-type_fold"/>
</dbReference>
<evidence type="ECO:0000313" key="13">
    <source>
        <dbReference type="Proteomes" id="UP000694568"/>
    </source>
</evidence>
<name>A0A8C9XUL1_SANLU</name>
<dbReference type="InterPro" id="IPR008152">
    <property type="entry name" value="Clathrin_a/b/g-adaptin_app_Ig"/>
</dbReference>
<feature type="domain" description="GAE" evidence="11">
    <location>
        <begin position="635"/>
        <end position="744"/>
    </location>
</feature>
<dbReference type="FunFam" id="1.25.10.10:FF:000030">
    <property type="entry name" value="AP-1 complex subunit gamma"/>
    <property type="match status" value="1"/>
</dbReference>
<dbReference type="GO" id="GO:0030121">
    <property type="term" value="C:AP-1 adaptor complex"/>
    <property type="evidence" value="ECO:0007669"/>
    <property type="project" value="InterPro"/>
</dbReference>
<comment type="subcellular location">
    <subcellularLocation>
        <location evidence="1">Cytoplasmic vesicle membrane</location>
    </subcellularLocation>
    <subcellularLocation>
        <location evidence="9">Endomembrane system</location>
        <topology evidence="9">Peripheral membrane protein</topology>
        <orientation evidence="9">Cytoplasmic side</orientation>
    </subcellularLocation>
    <subcellularLocation>
        <location evidence="2">Golgi apparatus</location>
    </subcellularLocation>
</comment>
<dbReference type="Pfam" id="PF02883">
    <property type="entry name" value="Alpha_adaptinC2"/>
    <property type="match status" value="1"/>
</dbReference>
<comment type="similarity">
    <text evidence="3 10">Belongs to the adaptor complexes large subunit family.</text>
</comment>
<evidence type="ECO:0000256" key="5">
    <source>
        <dbReference type="ARBA" id="ARBA00022927"/>
    </source>
</evidence>
<keyword evidence="6 10" id="KW-0333">Golgi apparatus</keyword>
<evidence type="ECO:0000256" key="7">
    <source>
        <dbReference type="ARBA" id="ARBA00023136"/>
    </source>
</evidence>
<evidence type="ECO:0000256" key="1">
    <source>
        <dbReference type="ARBA" id="ARBA00004156"/>
    </source>
</evidence>
<evidence type="ECO:0000256" key="8">
    <source>
        <dbReference type="ARBA" id="ARBA00023329"/>
    </source>
</evidence>
<reference evidence="12" key="1">
    <citation type="submission" date="2025-08" db="UniProtKB">
        <authorList>
            <consortium name="Ensembl"/>
        </authorList>
    </citation>
    <scope>IDENTIFICATION</scope>
</reference>
<reference evidence="12" key="2">
    <citation type="submission" date="2025-09" db="UniProtKB">
        <authorList>
            <consortium name="Ensembl"/>
        </authorList>
    </citation>
    <scope>IDENTIFICATION</scope>
</reference>
<evidence type="ECO:0000259" key="11">
    <source>
        <dbReference type="PROSITE" id="PS50180"/>
    </source>
</evidence>
<dbReference type="PIRSF" id="PIRSF037094">
    <property type="entry name" value="AP1_complex_gamma"/>
    <property type="match status" value="1"/>
</dbReference>
<gene>
    <name evidence="12" type="primary">ap1g2</name>
</gene>
<proteinExistence type="inferred from homology"/>
<evidence type="ECO:0000256" key="3">
    <source>
        <dbReference type="ARBA" id="ARBA00006613"/>
    </source>
</evidence>
<sequence>MSPSVPLQEMIRAIRSARTQCEERGVIQRECAAIRAQFRQADNGGRSHNLAKLLYVHMLGYPAHFGQMECVRMIASPRYSEKRVGYLGAMMLLDEKQDASLLITNSIKNDLSHSNQYVQSLALCTLACMGSAEMCRDLAPEIDRLLRASNSYIKKKAALCAVHIVRKVHDLGELFAPAARSLLAEKNHGVLHGAVVLIIELCERNPETLERFRKTVPDLVQIMKGLVLSGYSPEHDVAGISDPFLQVRILRLLRILGHNNEGASDAMNDLLAQVATNTDSTKTVGNAVLYETVLTVLDIKSESGLRVLAVNILGRFLLNNDRNIRYIAMTSLQKIVGTDHNAVQRHRGTIVDCLKDQDASVKRRALELSLALVSASNVRSMMKELLLFLSSCPAELKAHAASGIFNAAERYAPSQRWHIDTILHVLTTAGGDVRDETVPNLIQLITNASELHCYTVHKLYRALLTDISQQSLVQVACWCIGEYGDLLLRGECQETEAVQVTEDDVLDALETVLQSHMSSPGPLTACLSLHHFTTASRIRSIVSIYGSCIDVELQQRAVEYNALFKKYDHMSLFPPPVCGFPQVCDLLDLLGGSEETLQPSPAVGAPAPGLLINTASTAGGDLLDLLGVLEPAPLAPAPTVPVYEKDGVTLTLSCEKQSDTGLTVTLTASNSTDSDISSFTLQAAVPKLYLSLAGPFLAASHYIKSFLLQVNLKMRVRISYTSQGSAFQDTVQIDSFPGLDAAGQ</sequence>
<dbReference type="PROSITE" id="PS50180">
    <property type="entry name" value="GAE"/>
    <property type="match status" value="1"/>
</dbReference>
<dbReference type="Gene3D" id="1.25.10.10">
    <property type="entry name" value="Leucine-rich Repeat Variant"/>
    <property type="match status" value="1"/>
</dbReference>
<evidence type="ECO:0000256" key="10">
    <source>
        <dbReference type="PIRNR" id="PIRNR037094"/>
    </source>
</evidence>
<dbReference type="InterPro" id="IPR050840">
    <property type="entry name" value="Adaptor_Complx_Large_Subunit"/>
</dbReference>
<keyword evidence="13" id="KW-1185">Reference proteome</keyword>
<dbReference type="PANTHER" id="PTHR22780">
    <property type="entry name" value="ADAPTIN, ALPHA/GAMMA/EPSILON"/>
    <property type="match status" value="1"/>
</dbReference>
<evidence type="ECO:0000256" key="6">
    <source>
        <dbReference type="ARBA" id="ARBA00023034"/>
    </source>
</evidence>
<organism evidence="12 13">
    <name type="scientific">Sander lucioperca</name>
    <name type="common">Pike-perch</name>
    <name type="synonym">Perca lucioperca</name>
    <dbReference type="NCBI Taxonomy" id="283035"/>
    <lineage>
        <taxon>Eukaryota</taxon>
        <taxon>Metazoa</taxon>
        <taxon>Chordata</taxon>
        <taxon>Craniata</taxon>
        <taxon>Vertebrata</taxon>
        <taxon>Euteleostomi</taxon>
        <taxon>Actinopterygii</taxon>
        <taxon>Neopterygii</taxon>
        <taxon>Teleostei</taxon>
        <taxon>Neoteleostei</taxon>
        <taxon>Acanthomorphata</taxon>
        <taxon>Eupercaria</taxon>
        <taxon>Perciformes</taxon>
        <taxon>Percoidei</taxon>
        <taxon>Percidae</taxon>
        <taxon>Luciopercinae</taxon>
        <taxon>Sander</taxon>
    </lineage>
</organism>
<dbReference type="InterPro" id="IPR013041">
    <property type="entry name" value="Clathrin_app_Ig-like_sf"/>
</dbReference>
<dbReference type="Ensembl" id="ENSSLUT00000016727.1">
    <property type="protein sequence ID" value="ENSSLUP00000016205.1"/>
    <property type="gene ID" value="ENSSLUG00000006828.1"/>
</dbReference>
<dbReference type="GeneTree" id="ENSGT00950000182838"/>
<protein>
    <recommendedName>
        <fullName evidence="10">AP-1 complex subunit gamma</fullName>
    </recommendedName>
</protein>
<dbReference type="SUPFAM" id="SSF49348">
    <property type="entry name" value="Clathrin adaptor appendage domain"/>
    <property type="match status" value="1"/>
</dbReference>
<dbReference type="InterPro" id="IPR002553">
    <property type="entry name" value="Clathrin/coatomer_adapt-like_N"/>
</dbReference>
<evidence type="ECO:0000256" key="4">
    <source>
        <dbReference type="ARBA" id="ARBA00022448"/>
    </source>
</evidence>
<keyword evidence="4 10" id="KW-0813">Transport</keyword>
<dbReference type="Proteomes" id="UP000694568">
    <property type="component" value="Unplaced"/>
</dbReference>
<keyword evidence="8 10" id="KW-0968">Cytoplasmic vesicle</keyword>
<evidence type="ECO:0000256" key="9">
    <source>
        <dbReference type="ARBA" id="ARBA00029433"/>
    </source>
</evidence>
<dbReference type="InterPro" id="IPR008153">
    <property type="entry name" value="GAE_dom"/>
</dbReference>
<evidence type="ECO:0000256" key="2">
    <source>
        <dbReference type="ARBA" id="ARBA00004555"/>
    </source>
</evidence>
<dbReference type="Gene3D" id="2.60.40.1230">
    <property type="match status" value="1"/>
</dbReference>
<keyword evidence="7 10" id="KW-0472">Membrane</keyword>
<dbReference type="GO" id="GO:0006886">
    <property type="term" value="P:intracellular protein transport"/>
    <property type="evidence" value="ECO:0007669"/>
    <property type="project" value="UniProtKB-UniRule"/>
</dbReference>
<dbReference type="Pfam" id="PF01602">
    <property type="entry name" value="Adaptin_N"/>
    <property type="match status" value="1"/>
</dbReference>